<comment type="caution">
    <text evidence="1">The sequence shown here is derived from an EMBL/GenBank/DDBJ whole genome shotgun (WGS) entry which is preliminary data.</text>
</comment>
<dbReference type="SUPFAM" id="SSF55144">
    <property type="entry name" value="LigT-like"/>
    <property type="match status" value="1"/>
</dbReference>
<reference evidence="1" key="1">
    <citation type="submission" date="2022-04" db="EMBL/GenBank/DDBJ databases">
        <title>Tomato heritable bacteria conferring resistance against bacterial wilt.</title>
        <authorList>
            <person name="Yin J."/>
        </authorList>
    </citation>
    <scope>NUCLEOTIDE SEQUENCE</scope>
    <source>
        <strain evidence="1">Cra20</strain>
    </source>
</reference>
<gene>
    <name evidence="1" type="ORF">MZO42_15275</name>
</gene>
<organism evidence="1">
    <name type="scientific">Sphingomonas psychrotolerans</name>
    <dbReference type="NCBI Taxonomy" id="1327635"/>
    <lineage>
        <taxon>Bacteria</taxon>
        <taxon>Pseudomonadati</taxon>
        <taxon>Pseudomonadota</taxon>
        <taxon>Alphaproteobacteria</taxon>
        <taxon>Sphingomonadales</taxon>
        <taxon>Sphingomonadaceae</taxon>
        <taxon>Sphingomonas</taxon>
    </lineage>
</organism>
<name>A0ABU3N6B5_9SPHN</name>
<dbReference type="Gene3D" id="3.90.1140.10">
    <property type="entry name" value="Cyclic phosphodiesterase"/>
    <property type="match status" value="1"/>
</dbReference>
<dbReference type="GO" id="GO:0016874">
    <property type="term" value="F:ligase activity"/>
    <property type="evidence" value="ECO:0007669"/>
    <property type="project" value="UniProtKB-KW"/>
</dbReference>
<keyword evidence="1" id="KW-0436">Ligase</keyword>
<proteinExistence type="predicted"/>
<dbReference type="InterPro" id="IPR009097">
    <property type="entry name" value="Cyclic_Pdiesterase"/>
</dbReference>
<protein>
    <submittedName>
        <fullName evidence="1">2'-5' RNA ligase family protein</fullName>
    </submittedName>
</protein>
<accession>A0ABU3N6B5</accession>
<evidence type="ECO:0000313" key="1">
    <source>
        <dbReference type="EMBL" id="MDT8760060.1"/>
    </source>
</evidence>
<dbReference type="EMBL" id="JALMLT010000004">
    <property type="protein sequence ID" value="MDT8760060.1"/>
    <property type="molecule type" value="Genomic_DNA"/>
</dbReference>
<sequence length="186" mass="21099">MMLPTTGPSVSARQKRRDEQMLYLMIKPDPDAAAAMDDLRRQYGLARKYIPERFHSTLVPLGDIRLMSSENLELIRSAAASLQAEPFEVTLNRISGNALVGSRMRTLRNFQHALVARLDAFGVDLPGYTFDPHVSLAYEGWQQRNILVRPISWRVRQLLLINSVRGKGHDLRGSWTLEARQGSLPF</sequence>